<dbReference type="Gene3D" id="3.20.20.450">
    <property type="entry name" value="EAL domain"/>
    <property type="match status" value="1"/>
</dbReference>
<dbReference type="Pfam" id="PF00563">
    <property type="entry name" value="EAL"/>
    <property type="match status" value="1"/>
</dbReference>
<evidence type="ECO:0000313" key="6">
    <source>
        <dbReference type="Proteomes" id="UP001164794"/>
    </source>
</evidence>
<evidence type="ECO:0000256" key="1">
    <source>
        <dbReference type="SAM" id="MobiDB-lite"/>
    </source>
</evidence>
<dbReference type="Gene3D" id="3.30.450.20">
    <property type="entry name" value="PAS domain"/>
    <property type="match status" value="1"/>
</dbReference>
<protein>
    <submittedName>
        <fullName evidence="5">EAL domain-containing protein</fullName>
    </submittedName>
</protein>
<feature type="domain" description="EAL" evidence="3">
    <location>
        <begin position="475"/>
        <end position="729"/>
    </location>
</feature>
<sequence>MSGHPDLSNPPCQYASRSGDDNDESAAAPPHPALSPTIPVASSQLDLLKNILLIARHSREPVCIACGNDRVCLFNDAFHELLDRRKVSPGESLDRLLGTLWPRVADAVRSAMNGVPAIVPSLPFSLLKNGKQDGILSDFVCIPVKNAGNTVFALYCCVRRTGQGNSPPENTSRPPDDRINDNPLLDNLPVGIMQISVNRDILYSNAAMAEMLGYPPGLIPENLDDLLPHSARNLPENAQFWCNLWHSTSRFSINLLMKHKNGTYITTANDISLILDAGGKPAYALFVSRTTGKDTTPFSPHISLFDPLTSLPNRNFAQTLIGNAMQHADRSGKELAILLLDINRFKLVNESLGHELGDELLRLVAGRLKSALRKTDTVIRMGNDEFIVIAEHIRQTDDVRQIAANLLNTLSQTVRLGHHDISISVSMGCSLYPKNASDIDTLLKFADIAKTDAKKAGSNMIRFFSPNMNIMVLDQLLAESRLLRAMDKHEFMMFYQPRLSLKTGRIAGMEALLRWNHPKKGIVSAGKFIRLAEKIGLIQRIGEFVLASVTRQLKVWINQGKTPVPVAINVSSMELRGPKLKESLQYLLQETGLAPQFFEIEITESNLIEDLDRVRQTLTDIRKMGITISIDDFGTGYSSLGYLSSLPADYLKIDSLFIADIVNNRNMASIVETTITLAHSLGMQVIAEGVETAEQLQFLRAKGCDQIQGYYCSRPLSPSGLETFMQRIGEKNTGYIHRE</sequence>
<evidence type="ECO:0000313" key="5">
    <source>
        <dbReference type="EMBL" id="WAV97778.1"/>
    </source>
</evidence>
<dbReference type="RefSeq" id="WP_269265317.1">
    <property type="nucleotide sequence ID" value="NZ_CP098248.1"/>
</dbReference>
<reference evidence="5" key="1">
    <citation type="journal article" date="2022" name="Front. Microbiol.">
        <title>New perspectives on an old grouping: The genomic and phenotypic variability of Oxalobacter formigenes and the implications for calcium oxalate stone prevention.</title>
        <authorList>
            <person name="Chmiel J.A."/>
            <person name="Carr C."/>
            <person name="Stuivenberg G.A."/>
            <person name="Venema R."/>
            <person name="Chanyi R.M."/>
            <person name="Al K.F."/>
            <person name="Giguere D."/>
            <person name="Say H."/>
            <person name="Akouris P.P."/>
            <person name="Dominguez Romero S.A."/>
            <person name="Kwong A."/>
            <person name="Tai V."/>
            <person name="Koval S.F."/>
            <person name="Razvi H."/>
            <person name="Bjazevic J."/>
            <person name="Burton J.P."/>
        </authorList>
    </citation>
    <scope>NUCLEOTIDE SEQUENCE</scope>
    <source>
        <strain evidence="5">HOxNP-1</strain>
    </source>
</reference>
<dbReference type="SUPFAM" id="SSF141868">
    <property type="entry name" value="EAL domain-like"/>
    <property type="match status" value="1"/>
</dbReference>
<dbReference type="Gene3D" id="3.30.70.270">
    <property type="match status" value="1"/>
</dbReference>
<name>A0ABY7JJJ4_9BURK</name>
<accession>A0ABY7JJJ4</accession>
<evidence type="ECO:0000259" key="2">
    <source>
        <dbReference type="PROSITE" id="PS50112"/>
    </source>
</evidence>
<dbReference type="InterPro" id="IPR035965">
    <property type="entry name" value="PAS-like_dom_sf"/>
</dbReference>
<dbReference type="Pfam" id="PF00990">
    <property type="entry name" value="GGDEF"/>
    <property type="match status" value="1"/>
</dbReference>
<dbReference type="CDD" id="cd01949">
    <property type="entry name" value="GGDEF"/>
    <property type="match status" value="1"/>
</dbReference>
<dbReference type="PROSITE" id="PS50887">
    <property type="entry name" value="GGDEF"/>
    <property type="match status" value="1"/>
</dbReference>
<gene>
    <name evidence="5" type="ORF">NB645_03355</name>
</gene>
<dbReference type="EMBL" id="CP098248">
    <property type="protein sequence ID" value="WAV97778.1"/>
    <property type="molecule type" value="Genomic_DNA"/>
</dbReference>
<dbReference type="SMART" id="SM00052">
    <property type="entry name" value="EAL"/>
    <property type="match status" value="1"/>
</dbReference>
<organism evidence="5 6">
    <name type="scientific">Oxalobacter aliiformigenes</name>
    <dbReference type="NCBI Taxonomy" id="2946593"/>
    <lineage>
        <taxon>Bacteria</taxon>
        <taxon>Pseudomonadati</taxon>
        <taxon>Pseudomonadota</taxon>
        <taxon>Betaproteobacteria</taxon>
        <taxon>Burkholderiales</taxon>
        <taxon>Oxalobacteraceae</taxon>
        <taxon>Oxalobacter</taxon>
    </lineage>
</organism>
<dbReference type="InterPro" id="IPR001633">
    <property type="entry name" value="EAL_dom"/>
</dbReference>
<feature type="region of interest" description="Disordered" evidence="1">
    <location>
        <begin position="1"/>
        <end position="37"/>
    </location>
</feature>
<dbReference type="InterPro" id="IPR043128">
    <property type="entry name" value="Rev_trsase/Diguanyl_cyclase"/>
</dbReference>
<dbReference type="InterPro" id="IPR035919">
    <property type="entry name" value="EAL_sf"/>
</dbReference>
<proteinExistence type="predicted"/>
<dbReference type="SMART" id="SM00267">
    <property type="entry name" value="GGDEF"/>
    <property type="match status" value="1"/>
</dbReference>
<dbReference type="PROSITE" id="PS50883">
    <property type="entry name" value="EAL"/>
    <property type="match status" value="1"/>
</dbReference>
<dbReference type="CDD" id="cd01948">
    <property type="entry name" value="EAL"/>
    <property type="match status" value="1"/>
</dbReference>
<dbReference type="InterPro" id="IPR052155">
    <property type="entry name" value="Biofilm_reg_signaling"/>
</dbReference>
<dbReference type="PANTHER" id="PTHR44757">
    <property type="entry name" value="DIGUANYLATE CYCLASE DGCP"/>
    <property type="match status" value="1"/>
</dbReference>
<dbReference type="InterPro" id="IPR000014">
    <property type="entry name" value="PAS"/>
</dbReference>
<dbReference type="Proteomes" id="UP001164794">
    <property type="component" value="Chromosome"/>
</dbReference>
<keyword evidence="6" id="KW-1185">Reference proteome</keyword>
<dbReference type="CDD" id="cd00130">
    <property type="entry name" value="PAS"/>
    <property type="match status" value="1"/>
</dbReference>
<feature type="domain" description="PAS" evidence="2">
    <location>
        <begin position="184"/>
        <end position="216"/>
    </location>
</feature>
<dbReference type="SUPFAM" id="SSF55073">
    <property type="entry name" value="Nucleotide cyclase"/>
    <property type="match status" value="1"/>
</dbReference>
<evidence type="ECO:0000259" key="3">
    <source>
        <dbReference type="PROSITE" id="PS50883"/>
    </source>
</evidence>
<evidence type="ECO:0000259" key="4">
    <source>
        <dbReference type="PROSITE" id="PS50887"/>
    </source>
</evidence>
<dbReference type="Pfam" id="PF00989">
    <property type="entry name" value="PAS"/>
    <property type="match status" value="1"/>
</dbReference>
<dbReference type="InterPro" id="IPR000160">
    <property type="entry name" value="GGDEF_dom"/>
</dbReference>
<dbReference type="SUPFAM" id="SSF55785">
    <property type="entry name" value="PYP-like sensor domain (PAS domain)"/>
    <property type="match status" value="1"/>
</dbReference>
<dbReference type="InterPro" id="IPR013767">
    <property type="entry name" value="PAS_fold"/>
</dbReference>
<dbReference type="SMART" id="SM00091">
    <property type="entry name" value="PAS"/>
    <property type="match status" value="2"/>
</dbReference>
<dbReference type="PROSITE" id="PS50112">
    <property type="entry name" value="PAS"/>
    <property type="match status" value="1"/>
</dbReference>
<dbReference type="InterPro" id="IPR029787">
    <property type="entry name" value="Nucleotide_cyclase"/>
</dbReference>
<dbReference type="PANTHER" id="PTHR44757:SF2">
    <property type="entry name" value="BIOFILM ARCHITECTURE MAINTENANCE PROTEIN MBAA"/>
    <property type="match status" value="1"/>
</dbReference>
<dbReference type="NCBIfam" id="TIGR00254">
    <property type="entry name" value="GGDEF"/>
    <property type="match status" value="1"/>
</dbReference>
<feature type="domain" description="GGDEF" evidence="4">
    <location>
        <begin position="333"/>
        <end position="466"/>
    </location>
</feature>